<feature type="transmembrane region" description="Helical" evidence="1">
    <location>
        <begin position="21"/>
        <end position="42"/>
    </location>
</feature>
<evidence type="ECO:0000313" key="2">
    <source>
        <dbReference type="EMBL" id="PYH66311.1"/>
    </source>
</evidence>
<feature type="transmembrane region" description="Helical" evidence="1">
    <location>
        <begin position="75"/>
        <end position="100"/>
    </location>
</feature>
<keyword evidence="1" id="KW-1133">Transmembrane helix</keyword>
<sequence>MLWSLREEISRSKYYSRRDDLNGLGGCCQVSIMSGLSGWLSYVPYGCSVSTLLWFWFVGLFTFCTFRCPTRDNVLCILCCLATMSLILCAWIFTFSYHLFGLEKL</sequence>
<protein>
    <submittedName>
        <fullName evidence="2">Uncharacterized protein</fullName>
    </submittedName>
</protein>
<proteinExistence type="predicted"/>
<dbReference type="EMBL" id="KZ821634">
    <property type="protein sequence ID" value="PYH66311.1"/>
    <property type="molecule type" value="Genomic_DNA"/>
</dbReference>
<dbReference type="RefSeq" id="XP_025560105.1">
    <property type="nucleotide sequence ID" value="XM_025701306.1"/>
</dbReference>
<evidence type="ECO:0000256" key="1">
    <source>
        <dbReference type="SAM" id="Phobius"/>
    </source>
</evidence>
<accession>A0A319B3C3</accession>
<name>A0A319B3C3_ASPVC</name>
<reference evidence="2" key="1">
    <citation type="submission" date="2016-12" db="EMBL/GenBank/DDBJ databases">
        <title>The genomes of Aspergillus section Nigri reveals drivers in fungal speciation.</title>
        <authorList>
            <consortium name="DOE Joint Genome Institute"/>
            <person name="Vesth T.C."/>
            <person name="Nybo J."/>
            <person name="Theobald S."/>
            <person name="Brandl J."/>
            <person name="Frisvad J.C."/>
            <person name="Nielsen K.F."/>
            <person name="Lyhne E.K."/>
            <person name="Kogle M.E."/>
            <person name="Kuo A."/>
            <person name="Riley R."/>
            <person name="Clum A."/>
            <person name="Nolan M."/>
            <person name="Lipzen A."/>
            <person name="Salamov A."/>
            <person name="Henrissat B."/>
            <person name="Wiebenga A."/>
            <person name="De Vries R.P."/>
            <person name="Grigoriev I.V."/>
            <person name="Mortensen U.H."/>
            <person name="Andersen M.R."/>
            <person name="Baker S.E."/>
        </authorList>
    </citation>
    <scope>NUCLEOTIDE SEQUENCE [LARGE SCALE GENOMIC DNA]</scope>
    <source>
        <strain evidence="2">CBS 113365</strain>
    </source>
</reference>
<keyword evidence="1" id="KW-0472">Membrane</keyword>
<keyword evidence="3" id="KW-1185">Reference proteome</keyword>
<evidence type="ECO:0000313" key="3">
    <source>
        <dbReference type="Proteomes" id="UP000248405"/>
    </source>
</evidence>
<dbReference type="AlphaFoldDB" id="A0A319B3C3"/>
<feature type="transmembrane region" description="Helical" evidence="1">
    <location>
        <begin position="48"/>
        <end position="68"/>
    </location>
</feature>
<dbReference type="Proteomes" id="UP000248405">
    <property type="component" value="Unassembled WGS sequence"/>
</dbReference>
<gene>
    <name evidence="2" type="ORF">BO88DRAFT_115542</name>
</gene>
<dbReference type="GeneID" id="37205898"/>
<organism evidence="2 3">
    <name type="scientific">Aspergillus vadensis (strain CBS 113365 / IMI 142717 / IBT 24658)</name>
    <dbReference type="NCBI Taxonomy" id="1448311"/>
    <lineage>
        <taxon>Eukaryota</taxon>
        <taxon>Fungi</taxon>
        <taxon>Dikarya</taxon>
        <taxon>Ascomycota</taxon>
        <taxon>Pezizomycotina</taxon>
        <taxon>Eurotiomycetes</taxon>
        <taxon>Eurotiomycetidae</taxon>
        <taxon>Eurotiales</taxon>
        <taxon>Aspergillaceae</taxon>
        <taxon>Aspergillus</taxon>
        <taxon>Aspergillus subgen. Circumdati</taxon>
    </lineage>
</organism>
<keyword evidence="1" id="KW-0812">Transmembrane</keyword>